<accession>A0AAU9K0E3</accession>
<comment type="caution">
    <text evidence="3">The sequence shown here is derived from an EMBL/GenBank/DDBJ whole genome shotgun (WGS) entry which is preliminary data.</text>
</comment>
<protein>
    <recommendedName>
        <fullName evidence="2">WD repeat-containing protein 54 beta-propeller domain-containing protein</fullName>
    </recommendedName>
</protein>
<dbReference type="InterPro" id="IPR015943">
    <property type="entry name" value="WD40/YVTN_repeat-like_dom_sf"/>
</dbReference>
<evidence type="ECO:0000256" key="1">
    <source>
        <dbReference type="PROSITE-ProRule" id="PRU00221"/>
    </source>
</evidence>
<evidence type="ECO:0000313" key="3">
    <source>
        <dbReference type="EMBL" id="CAG9326626.1"/>
    </source>
</evidence>
<dbReference type="Gene3D" id="2.130.10.10">
    <property type="entry name" value="YVTN repeat-like/Quinoprotein amine dehydrogenase"/>
    <property type="match status" value="1"/>
</dbReference>
<sequence length="317" mass="34686">MENSVAIPVTPSLLHNNLSASDQRLAYVTNATTPNPQIHLISLQSITSPEASVFSTVKYNDANTILYMGYVRLGQRYFLLLGLEQNMQIWSEDGNSMLAYFNKGELAGAGADTYFTGGYGCEDLSCILIGSSLGTITLMRVSEEGHTIKIDPQSTISPVRRAPISAIVSLGVKALTCDELGGVTFWDLRANNTIRILETEGAGVSGTGACMVYRYACVSFGNGEIRIYDMNTHTIAFSVWSHTRWITGLASYPERGIFASCSEDCCVNVWTLQRDELELVLSKEIPNTLLTGIAMCRDKLVAVGYDKARLFIIETIT</sequence>
<gene>
    <name evidence="3" type="ORF">BSTOLATCC_MIC41900</name>
</gene>
<dbReference type="Pfam" id="PF21031">
    <property type="entry name" value="WDR54"/>
    <property type="match status" value="1"/>
</dbReference>
<dbReference type="InterPro" id="IPR001680">
    <property type="entry name" value="WD40_rpt"/>
</dbReference>
<dbReference type="SMART" id="SM00320">
    <property type="entry name" value="WD40"/>
    <property type="match status" value="1"/>
</dbReference>
<dbReference type="EMBL" id="CAJZBQ010000041">
    <property type="protein sequence ID" value="CAG9326626.1"/>
    <property type="molecule type" value="Genomic_DNA"/>
</dbReference>
<keyword evidence="4" id="KW-1185">Reference proteome</keyword>
<evidence type="ECO:0000259" key="2">
    <source>
        <dbReference type="Pfam" id="PF21031"/>
    </source>
</evidence>
<dbReference type="InterPro" id="IPR049546">
    <property type="entry name" value="WDR54_beta_prop"/>
</dbReference>
<name>A0AAU9K0E3_9CILI</name>
<organism evidence="3 4">
    <name type="scientific">Blepharisma stoltei</name>
    <dbReference type="NCBI Taxonomy" id="1481888"/>
    <lineage>
        <taxon>Eukaryota</taxon>
        <taxon>Sar</taxon>
        <taxon>Alveolata</taxon>
        <taxon>Ciliophora</taxon>
        <taxon>Postciliodesmatophora</taxon>
        <taxon>Heterotrichea</taxon>
        <taxon>Heterotrichida</taxon>
        <taxon>Blepharismidae</taxon>
        <taxon>Blepharisma</taxon>
    </lineage>
</organism>
<dbReference type="AlphaFoldDB" id="A0AAU9K0E3"/>
<dbReference type="InterPro" id="IPR036322">
    <property type="entry name" value="WD40_repeat_dom_sf"/>
</dbReference>
<dbReference type="SUPFAM" id="SSF50978">
    <property type="entry name" value="WD40 repeat-like"/>
    <property type="match status" value="1"/>
</dbReference>
<reference evidence="3" key="1">
    <citation type="submission" date="2021-09" db="EMBL/GenBank/DDBJ databases">
        <authorList>
            <consortium name="AG Swart"/>
            <person name="Singh M."/>
            <person name="Singh A."/>
            <person name="Seah K."/>
            <person name="Emmerich C."/>
        </authorList>
    </citation>
    <scope>NUCLEOTIDE SEQUENCE</scope>
    <source>
        <strain evidence="3">ATCC30299</strain>
    </source>
</reference>
<proteinExistence type="predicted"/>
<feature type="repeat" description="WD" evidence="1">
    <location>
        <begin position="239"/>
        <end position="280"/>
    </location>
</feature>
<evidence type="ECO:0000313" key="4">
    <source>
        <dbReference type="Proteomes" id="UP001162131"/>
    </source>
</evidence>
<dbReference type="Proteomes" id="UP001162131">
    <property type="component" value="Unassembled WGS sequence"/>
</dbReference>
<feature type="domain" description="WD repeat-containing protein 54 beta-propeller" evidence="2">
    <location>
        <begin position="67"/>
        <end position="276"/>
    </location>
</feature>
<keyword evidence="1" id="KW-0853">WD repeat</keyword>
<dbReference type="PROSITE" id="PS50082">
    <property type="entry name" value="WD_REPEATS_2"/>
    <property type="match status" value="1"/>
</dbReference>